<dbReference type="GO" id="GO:0005634">
    <property type="term" value="C:nucleus"/>
    <property type="evidence" value="ECO:0007669"/>
    <property type="project" value="TreeGrafter"/>
</dbReference>
<evidence type="ECO:0000313" key="1">
    <source>
        <dbReference type="EMBL" id="KHN20353.1"/>
    </source>
</evidence>
<organism evidence="1">
    <name type="scientific">Glycine soja</name>
    <name type="common">Wild soybean</name>
    <dbReference type="NCBI Taxonomy" id="3848"/>
    <lineage>
        <taxon>Eukaryota</taxon>
        <taxon>Viridiplantae</taxon>
        <taxon>Streptophyta</taxon>
        <taxon>Embryophyta</taxon>
        <taxon>Tracheophyta</taxon>
        <taxon>Spermatophyta</taxon>
        <taxon>Magnoliopsida</taxon>
        <taxon>eudicotyledons</taxon>
        <taxon>Gunneridae</taxon>
        <taxon>Pentapetalae</taxon>
        <taxon>rosids</taxon>
        <taxon>fabids</taxon>
        <taxon>Fabales</taxon>
        <taxon>Fabaceae</taxon>
        <taxon>Papilionoideae</taxon>
        <taxon>50 kb inversion clade</taxon>
        <taxon>NPAAA clade</taxon>
        <taxon>indigoferoid/millettioid clade</taxon>
        <taxon>Phaseoleae</taxon>
        <taxon>Glycine</taxon>
        <taxon>Glycine subgen. Soja</taxon>
    </lineage>
</organism>
<dbReference type="PANTHER" id="PTHR12710">
    <property type="entry name" value="NUCLEAR PROTEIN LOCALIZATION 4"/>
    <property type="match status" value="1"/>
</dbReference>
<dbReference type="EMBL" id="KN658483">
    <property type="protein sequence ID" value="KHN20353.1"/>
    <property type="molecule type" value="Genomic_DNA"/>
</dbReference>
<dbReference type="InterPro" id="IPR016563">
    <property type="entry name" value="Npl4"/>
</dbReference>
<accession>A0A0B2QKE3</accession>
<protein>
    <submittedName>
        <fullName evidence="1">NPL4-like protein 2</fullName>
    </submittedName>
</protein>
<dbReference type="PANTHER" id="PTHR12710:SF0">
    <property type="entry name" value="NUCLEAR PROTEIN LOCALIZATION PROTEIN 4 HOMOLOG"/>
    <property type="match status" value="1"/>
</dbReference>
<dbReference type="GO" id="GO:0006511">
    <property type="term" value="P:ubiquitin-dependent protein catabolic process"/>
    <property type="evidence" value="ECO:0007669"/>
    <property type="project" value="InterPro"/>
</dbReference>
<dbReference type="GO" id="GO:0031625">
    <property type="term" value="F:ubiquitin protein ligase binding"/>
    <property type="evidence" value="ECO:0007669"/>
    <property type="project" value="TreeGrafter"/>
</dbReference>
<proteinExistence type="predicted"/>
<name>A0A0B2QKE3_GLYSO</name>
<dbReference type="Proteomes" id="UP000053555">
    <property type="component" value="Unassembled WGS sequence"/>
</dbReference>
<reference evidence="1" key="1">
    <citation type="submission" date="2014-07" db="EMBL/GenBank/DDBJ databases">
        <title>Identification of a novel salt tolerance gene in wild soybean by whole-genome sequencing.</title>
        <authorList>
            <person name="Lam H.-M."/>
            <person name="Qi X."/>
            <person name="Li M.-W."/>
            <person name="Liu X."/>
            <person name="Xie M."/>
            <person name="Ni M."/>
            <person name="Xu X."/>
        </authorList>
    </citation>
    <scope>NUCLEOTIDE SEQUENCE [LARGE SCALE GENOMIC DNA]</scope>
    <source>
        <tissue evidence="1">Root</tissue>
    </source>
</reference>
<dbReference type="AlphaFoldDB" id="A0A0B2QKE3"/>
<dbReference type="GO" id="GO:0043130">
    <property type="term" value="F:ubiquitin binding"/>
    <property type="evidence" value="ECO:0007669"/>
    <property type="project" value="TreeGrafter"/>
</dbReference>
<sequence>MCTTRQENPHCELVSFDRDYANAFQLCVNDTLAFAVKRDEFMYEIVLKVRKVKVDFIYKPHQQGSKDNLVFFRDPKEEKFVEAIMDVHFEAFQISDVCVRLFKDGWFETEIKEDDDPKLSIGYDSSSSLDQNQQWVVVAW</sequence>
<gene>
    <name evidence="1" type="ORF">glysoja_027850</name>
</gene>